<organism evidence="1 2">
    <name type="scientific">Candidatus Dojkabacteria bacterium</name>
    <dbReference type="NCBI Taxonomy" id="2099670"/>
    <lineage>
        <taxon>Bacteria</taxon>
        <taxon>Candidatus Dojkabacteria</taxon>
    </lineage>
</organism>
<dbReference type="Pfam" id="PF13177">
    <property type="entry name" value="DNA_pol3_delta2"/>
    <property type="match status" value="1"/>
</dbReference>
<dbReference type="PANTHER" id="PTHR11669:SF8">
    <property type="entry name" value="DNA POLYMERASE III SUBUNIT DELTA"/>
    <property type="match status" value="1"/>
</dbReference>
<proteinExistence type="predicted"/>
<dbReference type="InterPro" id="IPR027417">
    <property type="entry name" value="P-loop_NTPase"/>
</dbReference>
<gene>
    <name evidence="1" type="ORF">KC717_05945</name>
</gene>
<dbReference type="InterPro" id="IPR050238">
    <property type="entry name" value="DNA_Rep/Repair_Clamp_Loader"/>
</dbReference>
<dbReference type="Gene3D" id="3.40.50.300">
    <property type="entry name" value="P-loop containing nucleotide triphosphate hydrolases"/>
    <property type="match status" value="1"/>
</dbReference>
<dbReference type="EMBL" id="JAGQLH010000088">
    <property type="protein sequence ID" value="MCA9386162.1"/>
    <property type="molecule type" value="Genomic_DNA"/>
</dbReference>
<dbReference type="PANTHER" id="PTHR11669">
    <property type="entry name" value="REPLICATION FACTOR C / DNA POLYMERASE III GAMMA-TAU SUBUNIT"/>
    <property type="match status" value="1"/>
</dbReference>
<sequence length="226" mass="25673">MFHQTRIIIGSQDSIDTTLQGYIQSLIGDLIHDPQTHPDIIIHTEEQKNSIGIDAIRNIINFSFTKPYQSKNKLVVIKSCNKLTIQAQNALLKLVEEPPEFVQILLTETKEPNLIETIFSRCILEKLEDKEPNNIDVSDLAKSFLLGSVIERYNSIDKLHKIGTPHERIETAENLLTSLAQQIRISKSSITTIKNNLTLINDTYIKLRSNGNFKLIFDNLAQNLIP</sequence>
<dbReference type="AlphaFoldDB" id="A0A955L8R2"/>
<reference evidence="1" key="2">
    <citation type="journal article" date="2021" name="Microbiome">
        <title>Successional dynamics and alternative stable states in a saline activated sludge microbial community over 9 years.</title>
        <authorList>
            <person name="Wang Y."/>
            <person name="Ye J."/>
            <person name="Ju F."/>
            <person name="Liu L."/>
            <person name="Boyd J.A."/>
            <person name="Deng Y."/>
            <person name="Parks D.H."/>
            <person name="Jiang X."/>
            <person name="Yin X."/>
            <person name="Woodcroft B.J."/>
            <person name="Tyson G.W."/>
            <person name="Hugenholtz P."/>
            <person name="Polz M.F."/>
            <person name="Zhang T."/>
        </authorList>
    </citation>
    <scope>NUCLEOTIDE SEQUENCE</scope>
    <source>
        <strain evidence="1">HKST-UBA11</strain>
    </source>
</reference>
<accession>A0A955L8R2</accession>
<evidence type="ECO:0000313" key="2">
    <source>
        <dbReference type="Proteomes" id="UP000754563"/>
    </source>
</evidence>
<reference evidence="1" key="1">
    <citation type="submission" date="2020-04" db="EMBL/GenBank/DDBJ databases">
        <authorList>
            <person name="Zhang T."/>
        </authorList>
    </citation>
    <scope>NUCLEOTIDE SEQUENCE</scope>
    <source>
        <strain evidence="1">HKST-UBA11</strain>
    </source>
</reference>
<evidence type="ECO:0000313" key="1">
    <source>
        <dbReference type="EMBL" id="MCA9386162.1"/>
    </source>
</evidence>
<protein>
    <recommendedName>
        <fullName evidence="3">DNA polymerase III subunit delta</fullName>
    </recommendedName>
</protein>
<comment type="caution">
    <text evidence="1">The sequence shown here is derived from an EMBL/GenBank/DDBJ whole genome shotgun (WGS) entry which is preliminary data.</text>
</comment>
<name>A0A955L8R2_9BACT</name>
<dbReference type="Proteomes" id="UP000754563">
    <property type="component" value="Unassembled WGS sequence"/>
</dbReference>
<dbReference type="GO" id="GO:0006261">
    <property type="term" value="P:DNA-templated DNA replication"/>
    <property type="evidence" value="ECO:0007669"/>
    <property type="project" value="TreeGrafter"/>
</dbReference>
<dbReference type="SUPFAM" id="SSF52540">
    <property type="entry name" value="P-loop containing nucleoside triphosphate hydrolases"/>
    <property type="match status" value="1"/>
</dbReference>
<evidence type="ECO:0008006" key="3">
    <source>
        <dbReference type="Google" id="ProtNLM"/>
    </source>
</evidence>